<accession>A0ABV5DUI3</accession>
<gene>
    <name evidence="2" type="ORF">VSQ78_11010</name>
</gene>
<dbReference type="Proteomes" id="UP001585053">
    <property type="component" value="Unassembled WGS sequence"/>
</dbReference>
<evidence type="ECO:0000256" key="1">
    <source>
        <dbReference type="SAM" id="MobiDB-lite"/>
    </source>
</evidence>
<dbReference type="RefSeq" id="WP_376737221.1">
    <property type="nucleotide sequence ID" value="NZ_JAYMRS010000003.1"/>
</dbReference>
<protein>
    <recommendedName>
        <fullName evidence="4">PQQ-binding-like beta-propeller repeat protein</fullName>
    </recommendedName>
</protein>
<dbReference type="InterPro" id="IPR015943">
    <property type="entry name" value="WD40/YVTN_repeat-like_dom_sf"/>
</dbReference>
<keyword evidence="3" id="KW-1185">Reference proteome</keyword>
<name>A0ABV5DUI3_9ACTN</name>
<proteinExistence type="predicted"/>
<reference evidence="2 3" key="1">
    <citation type="submission" date="2024-01" db="EMBL/GenBank/DDBJ databases">
        <title>Genome mining of biosynthetic gene clusters to explore secondary metabolites of Streptomyces sp.</title>
        <authorList>
            <person name="Baig A."/>
            <person name="Ajitkumar Shintre N."/>
            <person name="Kumar H."/>
            <person name="Anbarasu A."/>
            <person name="Ramaiah S."/>
        </authorList>
    </citation>
    <scope>NUCLEOTIDE SEQUENCE [LARGE SCALE GENOMIC DNA]</scope>
    <source>
        <strain evidence="2 3">A01</strain>
    </source>
</reference>
<dbReference type="Gene3D" id="2.130.10.10">
    <property type="entry name" value="YVTN repeat-like/Quinoprotein amine dehydrogenase"/>
    <property type="match status" value="1"/>
</dbReference>
<comment type="caution">
    <text evidence="2">The sequence shown here is derived from an EMBL/GenBank/DDBJ whole genome shotgun (WGS) entry which is preliminary data.</text>
</comment>
<evidence type="ECO:0008006" key="4">
    <source>
        <dbReference type="Google" id="ProtNLM"/>
    </source>
</evidence>
<evidence type="ECO:0000313" key="3">
    <source>
        <dbReference type="Proteomes" id="UP001585053"/>
    </source>
</evidence>
<organism evidence="2 3">
    <name type="scientific">Nocardiopsis alba</name>
    <dbReference type="NCBI Taxonomy" id="53437"/>
    <lineage>
        <taxon>Bacteria</taxon>
        <taxon>Bacillati</taxon>
        <taxon>Actinomycetota</taxon>
        <taxon>Actinomycetes</taxon>
        <taxon>Streptosporangiales</taxon>
        <taxon>Nocardiopsidaceae</taxon>
        <taxon>Nocardiopsis</taxon>
    </lineage>
</organism>
<feature type="region of interest" description="Disordered" evidence="1">
    <location>
        <begin position="366"/>
        <end position="388"/>
    </location>
</feature>
<sequence>MTSKFTIPSLIAVTVLLVALLGAALGVLPAYLAGKFASSDHEAPEWLILDEADRVVELLEDDPRGPVRELSTTNDGVLAVFDEAVALFGTAPVVEVWSRHDLGGATAAGVTADRERVVVAYEGSALLSGRTRWLVLEADTGKVIDAHWTAEAPQDVVSVLTAEARIVLSDDGRVEARSLDEDRELWTHDQGCEYTEVAAVGARVTVVGVCGDEVRSVELSADTGTVLESRSWPGTETPELLALTPTTIPGGVDDPVERLLDGEWAEGYLDLGDVLGEADYLPPRVEEGRAPARLLLIEDPQDAQNRFALEIAGLFLEQGTIHPEDLQEAGLTVDGALPDTLQGWDTGVDLQSARLHDLLTEVVAEQGSPWEDLDHRRAPERPSPDPYP</sequence>
<feature type="compositionally biased region" description="Basic and acidic residues" evidence="1">
    <location>
        <begin position="372"/>
        <end position="388"/>
    </location>
</feature>
<evidence type="ECO:0000313" key="2">
    <source>
        <dbReference type="EMBL" id="MFB8768232.1"/>
    </source>
</evidence>
<dbReference type="EMBL" id="JAYMRS010000003">
    <property type="protein sequence ID" value="MFB8768232.1"/>
    <property type="molecule type" value="Genomic_DNA"/>
</dbReference>